<feature type="DNA-binding region" description="H-T-H motif" evidence="2">
    <location>
        <begin position="57"/>
        <end position="76"/>
    </location>
</feature>
<evidence type="ECO:0000259" key="3">
    <source>
        <dbReference type="PROSITE" id="PS50977"/>
    </source>
</evidence>
<evidence type="ECO:0000256" key="2">
    <source>
        <dbReference type="PROSITE-ProRule" id="PRU00335"/>
    </source>
</evidence>
<gene>
    <name evidence="4" type="ordered locus">Rxyl_1049</name>
</gene>
<dbReference type="STRING" id="266117.Rxyl_1049"/>
<sequence length="230" mass="25859">MEALVRREGTRGARWRLDHLGRPAPEAAERSDAARNRRRIVEAARRLFAERGACAVSMEEIAREAGIGKGTLYRRFPHKGVLCEALLDEPTRQLQEETMRDLADPGSGPLEKLDRFLSRLARFTEENLDLLYGGHEPLSGEARVAYYSHPAHQWRRWTVLGLLRAAVREGALGEELDVEYLSEALLAPLGVDLYYHQRRVQGMSAERIAAGLRSLVPGRGGGLAERERRV</sequence>
<evidence type="ECO:0000313" key="5">
    <source>
        <dbReference type="Proteomes" id="UP000006637"/>
    </source>
</evidence>
<keyword evidence="5" id="KW-1185">Reference proteome</keyword>
<dbReference type="eggNOG" id="COG1309">
    <property type="taxonomic scope" value="Bacteria"/>
</dbReference>
<organism evidence="4 5">
    <name type="scientific">Rubrobacter xylanophilus (strain DSM 9941 / JCM 11954 / NBRC 16129 / PRD-1)</name>
    <dbReference type="NCBI Taxonomy" id="266117"/>
    <lineage>
        <taxon>Bacteria</taxon>
        <taxon>Bacillati</taxon>
        <taxon>Actinomycetota</taxon>
        <taxon>Rubrobacteria</taxon>
        <taxon>Rubrobacterales</taxon>
        <taxon>Rubrobacteraceae</taxon>
        <taxon>Rubrobacter</taxon>
    </lineage>
</organism>
<accession>Q1AX63</accession>
<dbReference type="PROSITE" id="PS50977">
    <property type="entry name" value="HTH_TETR_2"/>
    <property type="match status" value="1"/>
</dbReference>
<dbReference type="PRINTS" id="PR00455">
    <property type="entry name" value="HTHTETR"/>
</dbReference>
<dbReference type="SUPFAM" id="SSF46689">
    <property type="entry name" value="Homeodomain-like"/>
    <property type="match status" value="1"/>
</dbReference>
<dbReference type="PANTHER" id="PTHR30055">
    <property type="entry name" value="HTH-TYPE TRANSCRIPTIONAL REGULATOR RUTR"/>
    <property type="match status" value="1"/>
</dbReference>
<dbReference type="PhylomeDB" id="Q1AX63"/>
<dbReference type="SUPFAM" id="SSF48498">
    <property type="entry name" value="Tetracyclin repressor-like, C-terminal domain"/>
    <property type="match status" value="1"/>
</dbReference>
<dbReference type="GO" id="GO:0003700">
    <property type="term" value="F:DNA-binding transcription factor activity"/>
    <property type="evidence" value="ECO:0007669"/>
    <property type="project" value="TreeGrafter"/>
</dbReference>
<dbReference type="InterPro" id="IPR009057">
    <property type="entry name" value="Homeodomain-like_sf"/>
</dbReference>
<dbReference type="KEGG" id="rxy:Rxyl_1049"/>
<evidence type="ECO:0000256" key="1">
    <source>
        <dbReference type="ARBA" id="ARBA00023125"/>
    </source>
</evidence>
<dbReference type="InterPro" id="IPR050109">
    <property type="entry name" value="HTH-type_TetR-like_transc_reg"/>
</dbReference>
<name>Q1AX63_RUBXD</name>
<dbReference type="PANTHER" id="PTHR30055:SF209">
    <property type="entry name" value="POSSIBLE TRANSCRIPTIONAL REGULATORY PROTEIN (PROBABLY TETR-FAMILY)"/>
    <property type="match status" value="1"/>
</dbReference>
<dbReference type="HOGENOM" id="CLU_069356_17_2_11"/>
<dbReference type="Pfam" id="PF00440">
    <property type="entry name" value="TetR_N"/>
    <property type="match status" value="1"/>
</dbReference>
<protein>
    <submittedName>
        <fullName evidence="4">Transcriptional regulator, TetR family</fullName>
    </submittedName>
</protein>
<dbReference type="AlphaFoldDB" id="Q1AX63"/>
<dbReference type="OrthoDB" id="4542210at2"/>
<dbReference type="InterPro" id="IPR001647">
    <property type="entry name" value="HTH_TetR"/>
</dbReference>
<dbReference type="EMBL" id="CP000386">
    <property type="protein sequence ID" value="ABG04015.1"/>
    <property type="molecule type" value="Genomic_DNA"/>
</dbReference>
<feature type="domain" description="HTH tetR-type" evidence="3">
    <location>
        <begin position="34"/>
        <end position="94"/>
    </location>
</feature>
<dbReference type="InterPro" id="IPR036271">
    <property type="entry name" value="Tet_transcr_reg_TetR-rel_C_sf"/>
</dbReference>
<reference evidence="4 5" key="1">
    <citation type="submission" date="2006-06" db="EMBL/GenBank/DDBJ databases">
        <title>Complete sequence of Rubrobacter xylanophilus DSM 9941.</title>
        <authorList>
            <consortium name="US DOE Joint Genome Institute"/>
            <person name="Copeland A."/>
            <person name="Lucas S."/>
            <person name="Lapidus A."/>
            <person name="Barry K."/>
            <person name="Detter J.C."/>
            <person name="Glavina del Rio T."/>
            <person name="Hammon N."/>
            <person name="Israni S."/>
            <person name="Dalin E."/>
            <person name="Tice H."/>
            <person name="Pitluck S."/>
            <person name="Munk A.C."/>
            <person name="Brettin T."/>
            <person name="Bruce D."/>
            <person name="Han C."/>
            <person name="Tapia R."/>
            <person name="Gilna P."/>
            <person name="Schmutz J."/>
            <person name="Larimer F."/>
            <person name="Land M."/>
            <person name="Hauser L."/>
            <person name="Kyrpides N."/>
            <person name="Lykidis A."/>
            <person name="da Costa M.S."/>
            <person name="Rainey F.A."/>
            <person name="Empadinhas N."/>
            <person name="Jolivet E."/>
            <person name="Battista J.R."/>
            <person name="Richardson P."/>
        </authorList>
    </citation>
    <scope>NUCLEOTIDE SEQUENCE [LARGE SCALE GENOMIC DNA]</scope>
    <source>
        <strain evidence="5">DSM 9941 / NBRC 16129 / PRD-1</strain>
    </source>
</reference>
<evidence type="ECO:0000313" key="4">
    <source>
        <dbReference type="EMBL" id="ABG04015.1"/>
    </source>
</evidence>
<proteinExistence type="predicted"/>
<keyword evidence="1 2" id="KW-0238">DNA-binding</keyword>
<dbReference type="Gene3D" id="1.10.357.10">
    <property type="entry name" value="Tetracycline Repressor, domain 2"/>
    <property type="match status" value="1"/>
</dbReference>
<dbReference type="Proteomes" id="UP000006637">
    <property type="component" value="Chromosome"/>
</dbReference>
<dbReference type="GO" id="GO:0000976">
    <property type="term" value="F:transcription cis-regulatory region binding"/>
    <property type="evidence" value="ECO:0007669"/>
    <property type="project" value="TreeGrafter"/>
</dbReference>